<feature type="transmembrane region" description="Helical" evidence="1">
    <location>
        <begin position="35"/>
        <end position="56"/>
    </location>
</feature>
<keyword evidence="1" id="KW-1133">Transmembrane helix</keyword>
<dbReference type="RefSeq" id="WP_046822637.1">
    <property type="nucleotide sequence ID" value="NZ_LBBT01000147.1"/>
</dbReference>
<sequence length="449" mass="51426">MNKVLLTFLYIVLGMTIIFTETFRKKYSKIDLLTVINIGYSIAFVIIPILILNLDFSTNLDRGIISNVSFNNDKQFLSTLLLCALGYICIVAGFYYKNLVYFMLNKKNIKIDSEKYYSIDEKVVAISAIITFIISTASLCIYTIKLGGISNTLESAELYRMYGADQISGSFIKVFFPLIIASCNLYYILKIDNKSKNSYKIMFIITAIISLYYLLINAGRMPVFLFLATFIVFKILKDNKSRYIVPILIIGIIGVKYLDVLFGYLAYGSSFTGIKIVENKTLIDSVKDFAIEFSFPYINVFNVVKFAEGSFRFFIDYIMSVIQFLPDLIFFKLGFGSPVMLHEINTANHQVNAGIPVDVISYGYYQIGIIGLIIHTFLFGVISRFLNNLSTRKGNYIYIFLRAKLLILWGFNVMYSDIDTFIRGKLDLIIFIFIVLVFSKQYRLNEKDD</sequence>
<accession>A0A0M3DI21</accession>
<evidence type="ECO:0000313" key="3">
    <source>
        <dbReference type="Proteomes" id="UP000034407"/>
    </source>
</evidence>
<reference evidence="2 3" key="1">
    <citation type="submission" date="2015-04" db="EMBL/GenBank/DDBJ databases">
        <title>Microcin producing Clostridium sp. JC272T.</title>
        <authorList>
            <person name="Jyothsna T."/>
            <person name="Sasikala C."/>
            <person name="Ramana C."/>
        </authorList>
    </citation>
    <scope>NUCLEOTIDE SEQUENCE [LARGE SCALE GENOMIC DNA]</scope>
    <source>
        <strain evidence="2 3">JC272</strain>
    </source>
</reference>
<feature type="transmembrane region" description="Helical" evidence="1">
    <location>
        <begin position="395"/>
        <end position="415"/>
    </location>
</feature>
<keyword evidence="1" id="KW-0472">Membrane</keyword>
<comment type="caution">
    <text evidence="2">The sequence shown here is derived from an EMBL/GenBank/DDBJ whole genome shotgun (WGS) entry which is preliminary data.</text>
</comment>
<feature type="transmembrane region" description="Helical" evidence="1">
    <location>
        <begin position="243"/>
        <end position="267"/>
    </location>
</feature>
<organism evidence="2 3">
    <name type="scientific">Paraclostridium benzoelyticum</name>
    <dbReference type="NCBI Taxonomy" id="1629550"/>
    <lineage>
        <taxon>Bacteria</taxon>
        <taxon>Bacillati</taxon>
        <taxon>Bacillota</taxon>
        <taxon>Clostridia</taxon>
        <taxon>Peptostreptococcales</taxon>
        <taxon>Peptostreptococcaceae</taxon>
        <taxon>Paraclostridium</taxon>
    </lineage>
</organism>
<evidence type="ECO:0000313" key="2">
    <source>
        <dbReference type="EMBL" id="KKY01801.1"/>
    </source>
</evidence>
<feature type="transmembrane region" description="Helical" evidence="1">
    <location>
        <begin position="421"/>
        <end position="439"/>
    </location>
</feature>
<dbReference type="AlphaFoldDB" id="A0A0M3DI21"/>
<dbReference type="Proteomes" id="UP000034407">
    <property type="component" value="Unassembled WGS sequence"/>
</dbReference>
<feature type="transmembrane region" description="Helical" evidence="1">
    <location>
        <begin position="364"/>
        <end position="383"/>
    </location>
</feature>
<evidence type="ECO:0000256" key="1">
    <source>
        <dbReference type="SAM" id="Phobius"/>
    </source>
</evidence>
<name>A0A0M3DI21_9FIRM</name>
<feature type="transmembrane region" description="Helical" evidence="1">
    <location>
        <begin position="167"/>
        <end position="187"/>
    </location>
</feature>
<keyword evidence="3" id="KW-1185">Reference proteome</keyword>
<feature type="transmembrane region" description="Helical" evidence="1">
    <location>
        <begin position="76"/>
        <end position="96"/>
    </location>
</feature>
<dbReference type="PATRIC" id="fig|1629550.3.peg.863"/>
<protein>
    <recommendedName>
        <fullName evidence="4">Oligosaccharide repeat unit polymerase</fullName>
    </recommendedName>
</protein>
<keyword evidence="1" id="KW-0812">Transmembrane</keyword>
<dbReference type="EMBL" id="LBBT01000147">
    <property type="protein sequence ID" value="KKY01801.1"/>
    <property type="molecule type" value="Genomic_DNA"/>
</dbReference>
<feature type="transmembrane region" description="Helical" evidence="1">
    <location>
        <begin position="123"/>
        <end position="144"/>
    </location>
</feature>
<gene>
    <name evidence="2" type="ORF">VN21_07085</name>
</gene>
<feature type="transmembrane region" description="Helical" evidence="1">
    <location>
        <begin position="6"/>
        <end position="23"/>
    </location>
</feature>
<feature type="transmembrane region" description="Helical" evidence="1">
    <location>
        <begin position="199"/>
        <end position="215"/>
    </location>
</feature>
<evidence type="ECO:0008006" key="4">
    <source>
        <dbReference type="Google" id="ProtNLM"/>
    </source>
</evidence>
<proteinExistence type="predicted"/>